<comment type="caution">
    <text evidence="3">The sequence shown here is derived from an EMBL/GenBank/DDBJ whole genome shotgun (WGS) entry which is preliminary data.</text>
</comment>
<dbReference type="AlphaFoldDB" id="A0A9W4RU47"/>
<accession>A0A9W4RU47</accession>
<organism evidence="3 4">
    <name type="scientific">Colletotrichum noveboracense</name>
    <dbReference type="NCBI Taxonomy" id="2664923"/>
    <lineage>
        <taxon>Eukaryota</taxon>
        <taxon>Fungi</taxon>
        <taxon>Dikarya</taxon>
        <taxon>Ascomycota</taxon>
        <taxon>Pezizomycotina</taxon>
        <taxon>Sordariomycetes</taxon>
        <taxon>Hypocreomycetidae</taxon>
        <taxon>Glomerellales</taxon>
        <taxon>Glomerellaceae</taxon>
        <taxon>Colletotrichum</taxon>
        <taxon>Colletotrichum gloeosporioides species complex</taxon>
    </lineage>
</organism>
<proteinExistence type="predicted"/>
<dbReference type="SUPFAM" id="SSF52540">
    <property type="entry name" value="P-loop containing nucleoside triphosphate hydrolases"/>
    <property type="match status" value="1"/>
</dbReference>
<dbReference type="PANTHER" id="PTHR10039:SF5">
    <property type="entry name" value="NACHT DOMAIN-CONTAINING PROTEIN"/>
    <property type="match status" value="1"/>
</dbReference>
<evidence type="ECO:0000313" key="4">
    <source>
        <dbReference type="Proteomes" id="UP001152533"/>
    </source>
</evidence>
<dbReference type="EMBL" id="CAMGZC010000455">
    <property type="protein sequence ID" value="CAI0647635.1"/>
    <property type="molecule type" value="Genomic_DNA"/>
</dbReference>
<keyword evidence="1" id="KW-0677">Repeat</keyword>
<dbReference type="Gene3D" id="3.40.50.300">
    <property type="entry name" value="P-loop containing nucleotide triphosphate hydrolases"/>
    <property type="match status" value="1"/>
</dbReference>
<feature type="domain" description="Nephrocystin 3-like N-terminal" evidence="2">
    <location>
        <begin position="277"/>
        <end position="455"/>
    </location>
</feature>
<dbReference type="InterPro" id="IPR056884">
    <property type="entry name" value="NPHP3-like_N"/>
</dbReference>
<gene>
    <name evidence="3" type="ORF">CGXH109_LOCUS67499</name>
</gene>
<evidence type="ECO:0000313" key="3">
    <source>
        <dbReference type="EMBL" id="CAI0647635.1"/>
    </source>
</evidence>
<evidence type="ECO:0000259" key="2">
    <source>
        <dbReference type="Pfam" id="PF24883"/>
    </source>
</evidence>
<dbReference type="InterPro" id="IPR027417">
    <property type="entry name" value="P-loop_NTPase"/>
</dbReference>
<reference evidence="3" key="1">
    <citation type="submission" date="2022-08" db="EMBL/GenBank/DDBJ databases">
        <authorList>
            <person name="Giroux E."/>
            <person name="Giroux E."/>
        </authorList>
    </citation>
    <scope>NUCLEOTIDE SEQUENCE</scope>
    <source>
        <strain evidence="3">H1091258</strain>
    </source>
</reference>
<dbReference type="PANTHER" id="PTHR10039">
    <property type="entry name" value="AMELOGENIN"/>
    <property type="match status" value="1"/>
</dbReference>
<name>A0A9W4RU47_9PEZI</name>
<dbReference type="Proteomes" id="UP001152533">
    <property type="component" value="Unassembled WGS sequence"/>
</dbReference>
<dbReference type="Pfam" id="PF24883">
    <property type="entry name" value="NPHP3_N"/>
    <property type="match status" value="1"/>
</dbReference>
<keyword evidence="4" id="KW-1185">Reference proteome</keyword>
<protein>
    <recommendedName>
        <fullName evidence="2">Nephrocystin 3-like N-terminal domain-containing protein</fullName>
    </recommendedName>
</protein>
<evidence type="ECO:0000256" key="1">
    <source>
        <dbReference type="ARBA" id="ARBA00022737"/>
    </source>
</evidence>
<sequence>MDPLTAFGLVANIVPFIEIATKVLRTAKEIHDSESGGLNDNIKLEKYATQLKQHCDNLLDPDSPDLIGDDKELFDLATDCQKLARDLLEVLDGIKPADRSSKWQSLKSAAKNLWRATDKEMLEKRLESCRSQVEAQLNQRRCTKIVVALKSLMEATGEDAGKLKQIENYVKSLRQGVQVTSLSREVQDQLSRLIKVPEAVARQVAIESFLKGLSFDGIYERFEMIRYSSHSQLFEWMWEEDDYPDPFNNSFYSIHPEIRIRLGAEAENLDRRRYRKLFADWLSSGEGIFHISAKLGAGKSTLLRQLCTLSKINKHHLSGWAGDRKLVTGKFFFWNSGTRLQKSLAGLSRALLIDVFQASPELVSLVFNPRWREAMDLPWQTGRALTLTDQECIEALERLITESSKQSFSHRFCFFIDALDELQETPEFTFRDLSRTLKSWVQASGGNVKFCVSSREYYQFMDEFESKSRIRLHELTKRDMFSFARSKLYDTDPTANFNRQDNLITAIVEKAQGVFLWTT</sequence>